<keyword evidence="5 6" id="KW-0472">Membrane</keyword>
<dbReference type="EMBL" id="JACSDI010000034">
    <property type="protein sequence ID" value="MCG9966399.1"/>
    <property type="molecule type" value="Genomic_DNA"/>
</dbReference>
<dbReference type="Proteomes" id="UP000829384">
    <property type="component" value="Unassembled WGS sequence"/>
</dbReference>
<protein>
    <submittedName>
        <fullName evidence="7">L-methionine/branched-chain amino acid transporter</fullName>
    </submittedName>
</protein>
<feature type="transmembrane region" description="Helical" evidence="6">
    <location>
        <begin position="124"/>
        <end position="142"/>
    </location>
</feature>
<keyword evidence="3 6" id="KW-0812">Transmembrane</keyword>
<dbReference type="NCBIfam" id="NF008245">
    <property type="entry name" value="PRK11021.1"/>
    <property type="match status" value="1"/>
</dbReference>
<keyword evidence="2" id="KW-1003">Cell membrane</keyword>
<evidence type="ECO:0000313" key="7">
    <source>
        <dbReference type="EMBL" id="MCG9966399.1"/>
    </source>
</evidence>
<evidence type="ECO:0000256" key="2">
    <source>
        <dbReference type="ARBA" id="ARBA00022475"/>
    </source>
</evidence>
<reference evidence="7 8" key="1">
    <citation type="submission" date="2020-08" db="EMBL/GenBank/DDBJ databases">
        <title>Whole genome sequence of Shewanella sp strain PS-2.</title>
        <authorList>
            <person name="Das S.K."/>
        </authorList>
    </citation>
    <scope>NUCLEOTIDE SEQUENCE [LARGE SCALE GENOMIC DNA]</scope>
    <source>
        <strain evidence="7 8">PS-2</strain>
    </source>
</reference>
<dbReference type="InterPro" id="IPR002293">
    <property type="entry name" value="AA/rel_permease1"/>
</dbReference>
<dbReference type="InterPro" id="IPR050367">
    <property type="entry name" value="APC_superfamily"/>
</dbReference>
<feature type="transmembrane region" description="Helical" evidence="6">
    <location>
        <begin position="266"/>
        <end position="287"/>
    </location>
</feature>
<evidence type="ECO:0000256" key="4">
    <source>
        <dbReference type="ARBA" id="ARBA00022989"/>
    </source>
</evidence>
<dbReference type="Pfam" id="PF13520">
    <property type="entry name" value="AA_permease_2"/>
    <property type="match status" value="1"/>
</dbReference>
<keyword evidence="4 6" id="KW-1133">Transmembrane helix</keyword>
<dbReference type="PANTHER" id="PTHR42770">
    <property type="entry name" value="AMINO ACID TRANSPORTER-RELATED"/>
    <property type="match status" value="1"/>
</dbReference>
<accession>A0ABS9R1F8</accession>
<evidence type="ECO:0000256" key="6">
    <source>
        <dbReference type="SAM" id="Phobius"/>
    </source>
</evidence>
<evidence type="ECO:0000256" key="1">
    <source>
        <dbReference type="ARBA" id="ARBA00004651"/>
    </source>
</evidence>
<sequence length="426" mass="44996">MNSHSGTHGGTIGRWQGAGLMATTLLGTGVFILPQMTIAKAHAGALIAWSLLTLAIIPVALIFGRLASVFPHAAGPAYFVEKAFGRTAGRTIGLIFLLVVPMGAPAAILMTFQFVNALIPLDGWSKVSAEVLVIFGLFLLNLRGIQVSAKLQFGLTLCIVAIVVVLFGASSLQPGHLTSLASYGMPQISTMMIAAGIAFWSFLGIEAMTHLADDFRRPQQDMIPAMMMGTVLVGIIYVACTLILLLVPTDKSVAMIGVFDALLGGYGAQVIGVLGIASGLATVNVYAASAARLVWSFSCEGILPRCFAVKNRHGVPIRALGALLSVMASVIVLTHTTGQELEHLIAWSNGVFVVIYLMAMLAAAKLLPRSNMPLVVLGCGFCLALGIALGASMAYVLVLILCVAPFLWWQKTHISRKQPLVDNKVS</sequence>
<organism evidence="7 8">
    <name type="scientific">Shewanella cutis</name>
    <dbReference type="NCBI Taxonomy" id="2766780"/>
    <lineage>
        <taxon>Bacteria</taxon>
        <taxon>Pseudomonadati</taxon>
        <taxon>Pseudomonadota</taxon>
        <taxon>Gammaproteobacteria</taxon>
        <taxon>Alteromonadales</taxon>
        <taxon>Shewanellaceae</taxon>
        <taxon>Shewanella</taxon>
    </lineage>
</organism>
<evidence type="ECO:0000256" key="5">
    <source>
        <dbReference type="ARBA" id="ARBA00023136"/>
    </source>
</evidence>
<comment type="subcellular location">
    <subcellularLocation>
        <location evidence="1">Cell membrane</location>
        <topology evidence="1">Multi-pass membrane protein</topology>
    </subcellularLocation>
</comment>
<feature type="transmembrane region" description="Helical" evidence="6">
    <location>
        <begin position="184"/>
        <end position="205"/>
    </location>
</feature>
<dbReference type="PIRSF" id="PIRSF006060">
    <property type="entry name" value="AA_transporter"/>
    <property type="match status" value="1"/>
</dbReference>
<feature type="transmembrane region" description="Helical" evidence="6">
    <location>
        <begin position="91"/>
        <end position="112"/>
    </location>
</feature>
<feature type="transmembrane region" description="Helical" evidence="6">
    <location>
        <begin position="225"/>
        <end position="246"/>
    </location>
</feature>
<dbReference type="PANTHER" id="PTHR42770:SF13">
    <property type="entry name" value="L-METHIONINE_BRANCHED-CHAIN AMINO ACID EXPORTER YJEH"/>
    <property type="match status" value="1"/>
</dbReference>
<feature type="transmembrane region" description="Helical" evidence="6">
    <location>
        <begin position="154"/>
        <end position="172"/>
    </location>
</feature>
<feature type="transmembrane region" description="Helical" evidence="6">
    <location>
        <begin position="319"/>
        <end position="338"/>
    </location>
</feature>
<feature type="transmembrane region" description="Helical" evidence="6">
    <location>
        <begin position="12"/>
        <end position="34"/>
    </location>
</feature>
<comment type="caution">
    <text evidence="7">The sequence shown here is derived from an EMBL/GenBank/DDBJ whole genome shotgun (WGS) entry which is preliminary data.</text>
</comment>
<evidence type="ECO:0000313" key="8">
    <source>
        <dbReference type="Proteomes" id="UP000829384"/>
    </source>
</evidence>
<gene>
    <name evidence="7" type="primary">yjeH</name>
    <name evidence="7" type="ORF">H9J30_21245</name>
</gene>
<feature type="transmembrane region" description="Helical" evidence="6">
    <location>
        <begin position="344"/>
        <end position="364"/>
    </location>
</feature>
<evidence type="ECO:0000256" key="3">
    <source>
        <dbReference type="ARBA" id="ARBA00022692"/>
    </source>
</evidence>
<dbReference type="RefSeq" id="WP_240132814.1">
    <property type="nucleotide sequence ID" value="NZ_JACSDI010000034.1"/>
</dbReference>
<feature type="transmembrane region" description="Helical" evidence="6">
    <location>
        <begin position="376"/>
        <end position="409"/>
    </location>
</feature>
<keyword evidence="8" id="KW-1185">Reference proteome</keyword>
<feature type="transmembrane region" description="Helical" evidence="6">
    <location>
        <begin position="46"/>
        <end position="70"/>
    </location>
</feature>
<dbReference type="Gene3D" id="1.20.1740.10">
    <property type="entry name" value="Amino acid/polyamine transporter I"/>
    <property type="match status" value="1"/>
</dbReference>
<proteinExistence type="predicted"/>
<name>A0ABS9R1F8_9GAMM</name>